<feature type="domain" description="Phosphoribosyltransferase" evidence="1">
    <location>
        <begin position="28"/>
        <end position="187"/>
    </location>
</feature>
<dbReference type="RefSeq" id="WP_126692934.1">
    <property type="nucleotide sequence ID" value="NZ_RXOF01000004.1"/>
</dbReference>
<dbReference type="SUPFAM" id="SSF53271">
    <property type="entry name" value="PRTase-like"/>
    <property type="match status" value="1"/>
</dbReference>
<dbReference type="AlphaFoldDB" id="A0A3S0QJ15"/>
<dbReference type="InterPro" id="IPR000836">
    <property type="entry name" value="PRTase_dom"/>
</dbReference>
<sequence>MPAFLDRLDAAQQLAAHPSPLRHGPAGVVLAVPRGGVPIGAVLARALGWPLDLALTKKIGHPDNPELAVGAVSAGGYVLEPGLYLPDDYLAAEVGRIRAELLARRQAYLGEREPLPLTGKTVLLTDDGVATGHTLRATLELLREQRPARLLVAVPVAAPAALVSLQPLADEVLCLLAPPDFRAVGQYYAYFRQTTDEEVRQALREAGAAATGATEA</sequence>
<evidence type="ECO:0000259" key="1">
    <source>
        <dbReference type="Pfam" id="PF00156"/>
    </source>
</evidence>
<dbReference type="CDD" id="cd06223">
    <property type="entry name" value="PRTases_typeI"/>
    <property type="match status" value="1"/>
</dbReference>
<dbReference type="Pfam" id="PF00156">
    <property type="entry name" value="Pribosyltran"/>
    <property type="match status" value="1"/>
</dbReference>
<dbReference type="EMBL" id="RXOF01000004">
    <property type="protein sequence ID" value="RTQ50869.1"/>
    <property type="molecule type" value="Genomic_DNA"/>
</dbReference>
<keyword evidence="2" id="KW-0808">Transferase</keyword>
<dbReference type="OrthoDB" id="9810066at2"/>
<comment type="caution">
    <text evidence="2">The sequence shown here is derived from an EMBL/GenBank/DDBJ whole genome shotgun (WGS) entry which is preliminary data.</text>
</comment>
<name>A0A3S0QJ15_9BACT</name>
<dbReference type="Gene3D" id="3.40.50.2020">
    <property type="match status" value="1"/>
</dbReference>
<keyword evidence="3" id="KW-1185">Reference proteome</keyword>
<evidence type="ECO:0000313" key="3">
    <source>
        <dbReference type="Proteomes" id="UP000282184"/>
    </source>
</evidence>
<accession>A0A3S0QJ15</accession>
<dbReference type="GO" id="GO:0016757">
    <property type="term" value="F:glycosyltransferase activity"/>
    <property type="evidence" value="ECO:0007669"/>
    <property type="project" value="UniProtKB-KW"/>
</dbReference>
<gene>
    <name evidence="2" type="ORF">EJV47_09640</name>
</gene>
<proteinExistence type="predicted"/>
<keyword evidence="2" id="KW-0328">Glycosyltransferase</keyword>
<organism evidence="2 3">
    <name type="scientific">Hymenobacter gummosus</name>
    <dbReference type="NCBI Taxonomy" id="1776032"/>
    <lineage>
        <taxon>Bacteria</taxon>
        <taxon>Pseudomonadati</taxon>
        <taxon>Bacteroidota</taxon>
        <taxon>Cytophagia</taxon>
        <taxon>Cytophagales</taxon>
        <taxon>Hymenobacteraceae</taxon>
        <taxon>Hymenobacter</taxon>
    </lineage>
</organism>
<dbReference type="Gene3D" id="3.30.1310.20">
    <property type="entry name" value="PRTase-like"/>
    <property type="match status" value="1"/>
</dbReference>
<dbReference type="Proteomes" id="UP000282184">
    <property type="component" value="Unassembled WGS sequence"/>
</dbReference>
<protein>
    <submittedName>
        <fullName evidence="2">Phosphoribosyltransferase</fullName>
    </submittedName>
</protein>
<dbReference type="InterPro" id="IPR029057">
    <property type="entry name" value="PRTase-like"/>
</dbReference>
<reference evidence="2 3" key="1">
    <citation type="submission" date="2018-12" db="EMBL/GenBank/DDBJ databases">
        <title>Hymenobacter gummosus sp. nov., isolated from a spring.</title>
        <authorList>
            <person name="Nie L."/>
        </authorList>
    </citation>
    <scope>NUCLEOTIDE SEQUENCE [LARGE SCALE GENOMIC DNA]</scope>
    <source>
        <strain evidence="2 3">KCTC 52166</strain>
    </source>
</reference>
<evidence type="ECO:0000313" key="2">
    <source>
        <dbReference type="EMBL" id="RTQ50869.1"/>
    </source>
</evidence>